<proteinExistence type="inferred from homology"/>
<sequence length="487" mass="50964">MKLSELAGGVPLGVSADIDIAGITADSRAVKPGYLFAALPGTKVDGAQFIPAALAAGAVAILAAADAPVPDGVAVIRDAQPRRRLAQMAATFYPRQPDTLAAVTGTNGKTSVASFLYQIWREQGLRAASVGTLGVHVDGETRPLRHTTPEPVELHRILDGLSGEGVTHTALEASSHGLAQHRLDGVRLSAAAFTNISRDHLDYHPDFESYFAAKMRLFADVLPEGAPAVIDIDRPEGARVAALAKARGREVWTVGREGAAVRVSDPRPEGFGQRVDFSFEGANYSVTLPLAGSFQGSNAAIAAGLALATGSAPDVVFPALETLQGARGRMELAGQAPSGGGIFIDYAHTPDALESALRALRPFARGQVAVVFGCGGERDTGKRAEMGAIAQQLAERVYVTDDNPRGEDAAMIRQEILRAAPGARDIADRRAAIAAAIAELGRDDVLLIAGKGHETGQIVKGHTYPFSDMEAVQKVLDGFARAETPPV</sequence>
<feature type="binding site" evidence="7">
    <location>
        <position position="180"/>
    </location>
    <ligand>
        <name>UDP-N-acetyl-alpha-D-muramoyl-L-alanyl-D-glutamate</name>
        <dbReference type="ChEBI" id="CHEBI:83900"/>
    </ligand>
</feature>
<dbReference type="Pfam" id="PF08245">
    <property type="entry name" value="Mur_ligase_M"/>
    <property type="match status" value="1"/>
</dbReference>
<dbReference type="SUPFAM" id="SSF53623">
    <property type="entry name" value="MurD-like peptide ligases, catalytic domain"/>
    <property type="match status" value="1"/>
</dbReference>
<feature type="binding site" evidence="7">
    <location>
        <position position="378"/>
    </location>
    <ligand>
        <name>meso-2,6-diaminopimelate</name>
        <dbReference type="ChEBI" id="CHEBI:57791"/>
    </ligand>
</feature>
<feature type="binding site" evidence="7">
    <location>
        <begin position="105"/>
        <end position="111"/>
    </location>
    <ligand>
        <name>ATP</name>
        <dbReference type="ChEBI" id="CHEBI:30616"/>
    </ligand>
</feature>
<comment type="caution">
    <text evidence="7">Lacks conserved residue(s) required for the propagation of feature annotation.</text>
</comment>
<comment type="pathway">
    <text evidence="7 8">Cell wall biogenesis; peptidoglycan biosynthesis.</text>
</comment>
<dbReference type="InterPro" id="IPR004101">
    <property type="entry name" value="Mur_ligase_C"/>
</dbReference>
<dbReference type="GO" id="GO:0008360">
    <property type="term" value="P:regulation of cell shape"/>
    <property type="evidence" value="ECO:0007669"/>
    <property type="project" value="UniProtKB-KW"/>
</dbReference>
<comment type="PTM">
    <text evidence="7">Carboxylation is probably crucial for Mg(2+) binding and, consequently, for the gamma-phosphate positioning of ATP.</text>
</comment>
<feature type="binding site" evidence="7">
    <location>
        <position position="174"/>
    </location>
    <ligand>
        <name>UDP-N-acetyl-alpha-D-muramoyl-L-alanyl-D-glutamate</name>
        <dbReference type="ChEBI" id="CHEBI:83900"/>
    </ligand>
</feature>
<accession>A0A397PNZ2</accession>
<keyword evidence="7" id="KW-0460">Magnesium</keyword>
<evidence type="ECO:0000259" key="10">
    <source>
        <dbReference type="Pfam" id="PF02875"/>
    </source>
</evidence>
<comment type="similarity">
    <text evidence="1 7">Belongs to the MurCDEF family. MurE subfamily.</text>
</comment>
<keyword evidence="4 7" id="KW-0573">Peptidoglycan synthesis</keyword>
<keyword evidence="7" id="KW-0963">Cytoplasm</keyword>
<dbReference type="GO" id="GO:0005524">
    <property type="term" value="F:ATP binding"/>
    <property type="evidence" value="ECO:0007669"/>
    <property type="project" value="UniProtKB-UniRule"/>
</dbReference>
<evidence type="ECO:0000256" key="2">
    <source>
        <dbReference type="ARBA" id="ARBA00022618"/>
    </source>
</evidence>
<evidence type="ECO:0000256" key="6">
    <source>
        <dbReference type="ARBA" id="ARBA00023316"/>
    </source>
</evidence>
<evidence type="ECO:0000313" key="12">
    <source>
        <dbReference type="EMBL" id="RIA47754.1"/>
    </source>
</evidence>
<feature type="domain" description="Mur ligase central" evidence="11">
    <location>
        <begin position="103"/>
        <end position="306"/>
    </location>
</feature>
<organism evidence="12 13">
    <name type="scientific">Dichotomicrobium thermohalophilum</name>
    <dbReference type="NCBI Taxonomy" id="933063"/>
    <lineage>
        <taxon>Bacteria</taxon>
        <taxon>Pseudomonadati</taxon>
        <taxon>Pseudomonadota</taxon>
        <taxon>Alphaproteobacteria</taxon>
        <taxon>Hyphomicrobiales</taxon>
        <taxon>Hyphomicrobiaceae</taxon>
        <taxon>Dichotomicrobium</taxon>
    </lineage>
</organism>
<feature type="binding site" evidence="7">
    <location>
        <begin position="147"/>
        <end position="148"/>
    </location>
    <ligand>
        <name>UDP-N-acetyl-alpha-D-muramoyl-L-alanyl-D-glutamate</name>
        <dbReference type="ChEBI" id="CHEBI:83900"/>
    </ligand>
</feature>
<dbReference type="GO" id="GO:0008765">
    <property type="term" value="F:UDP-N-acetylmuramoylalanyl-D-glutamate-2,6-diaminopimelate ligase activity"/>
    <property type="evidence" value="ECO:0007669"/>
    <property type="project" value="UniProtKB-UniRule"/>
</dbReference>
<keyword evidence="13" id="KW-1185">Reference proteome</keyword>
<dbReference type="SUPFAM" id="SSF53244">
    <property type="entry name" value="MurD-like peptide ligases, peptide-binding domain"/>
    <property type="match status" value="1"/>
</dbReference>
<dbReference type="OrthoDB" id="9800958at2"/>
<dbReference type="GO" id="GO:0071555">
    <property type="term" value="P:cell wall organization"/>
    <property type="evidence" value="ECO:0007669"/>
    <property type="project" value="UniProtKB-KW"/>
</dbReference>
<evidence type="ECO:0000256" key="7">
    <source>
        <dbReference type="HAMAP-Rule" id="MF_00208"/>
    </source>
</evidence>
<gene>
    <name evidence="7" type="primary">murE</name>
    <name evidence="12" type="ORF">BXY53_2321</name>
</gene>
<dbReference type="InterPro" id="IPR005761">
    <property type="entry name" value="UDP-N-AcMur-Glu-dNH2Pim_ligase"/>
</dbReference>
<dbReference type="Pfam" id="PF01225">
    <property type="entry name" value="Mur_ligase"/>
    <property type="match status" value="1"/>
</dbReference>
<name>A0A397PNZ2_9HYPH</name>
<evidence type="ECO:0000313" key="13">
    <source>
        <dbReference type="Proteomes" id="UP000266273"/>
    </source>
</evidence>
<comment type="subcellular location">
    <subcellularLocation>
        <location evidence="7 8">Cytoplasm</location>
    </subcellularLocation>
</comment>
<keyword evidence="5 7" id="KW-0131">Cell cycle</keyword>
<dbReference type="InterPro" id="IPR013221">
    <property type="entry name" value="Mur_ligase_cen"/>
</dbReference>
<feature type="binding site" evidence="7">
    <location>
        <position position="27"/>
    </location>
    <ligand>
        <name>UDP-N-acetyl-alpha-D-muramoyl-L-alanyl-D-glutamate</name>
        <dbReference type="ChEBI" id="CHEBI:83900"/>
    </ligand>
</feature>
<dbReference type="GO" id="GO:0000287">
    <property type="term" value="F:magnesium ion binding"/>
    <property type="evidence" value="ECO:0007669"/>
    <property type="project" value="UniProtKB-UniRule"/>
</dbReference>
<dbReference type="NCBIfam" id="TIGR01085">
    <property type="entry name" value="murE"/>
    <property type="match status" value="1"/>
</dbReference>
<evidence type="ECO:0000256" key="4">
    <source>
        <dbReference type="ARBA" id="ARBA00022984"/>
    </source>
</evidence>
<dbReference type="GO" id="GO:0009252">
    <property type="term" value="P:peptidoglycan biosynthetic process"/>
    <property type="evidence" value="ECO:0007669"/>
    <property type="project" value="UniProtKB-UniRule"/>
</dbReference>
<evidence type="ECO:0000256" key="1">
    <source>
        <dbReference type="ARBA" id="ARBA00005898"/>
    </source>
</evidence>
<evidence type="ECO:0000259" key="9">
    <source>
        <dbReference type="Pfam" id="PF01225"/>
    </source>
</evidence>
<dbReference type="Proteomes" id="UP000266273">
    <property type="component" value="Unassembled WGS sequence"/>
</dbReference>
<comment type="catalytic activity">
    <reaction evidence="7">
        <text>UDP-N-acetyl-alpha-D-muramoyl-L-alanyl-D-glutamate + meso-2,6-diaminopimelate + ATP = UDP-N-acetyl-alpha-D-muramoyl-L-alanyl-gamma-D-glutamyl-meso-2,6-diaminopimelate + ADP + phosphate + H(+)</text>
        <dbReference type="Rhea" id="RHEA:23676"/>
        <dbReference type="ChEBI" id="CHEBI:15378"/>
        <dbReference type="ChEBI" id="CHEBI:30616"/>
        <dbReference type="ChEBI" id="CHEBI:43474"/>
        <dbReference type="ChEBI" id="CHEBI:57791"/>
        <dbReference type="ChEBI" id="CHEBI:83900"/>
        <dbReference type="ChEBI" id="CHEBI:83905"/>
        <dbReference type="ChEBI" id="CHEBI:456216"/>
        <dbReference type="EC" id="6.3.2.13"/>
    </reaction>
</comment>
<dbReference type="Gene3D" id="3.90.190.20">
    <property type="entry name" value="Mur ligase, C-terminal domain"/>
    <property type="match status" value="1"/>
</dbReference>
<evidence type="ECO:0000256" key="8">
    <source>
        <dbReference type="RuleBase" id="RU004135"/>
    </source>
</evidence>
<evidence type="ECO:0000256" key="5">
    <source>
        <dbReference type="ARBA" id="ARBA00023306"/>
    </source>
</evidence>
<dbReference type="GO" id="GO:0051301">
    <property type="term" value="P:cell division"/>
    <property type="evidence" value="ECO:0007669"/>
    <property type="project" value="UniProtKB-KW"/>
</dbReference>
<keyword evidence="7" id="KW-0067">ATP-binding</keyword>
<comment type="function">
    <text evidence="7">Catalyzes the addition of meso-diaminopimelic acid to the nucleotide precursor UDP-N-acetylmuramoyl-L-alanyl-D-glutamate (UMAG) in the biosynthesis of bacterial cell-wall peptidoglycan.</text>
</comment>
<dbReference type="EC" id="6.3.2.13" evidence="7"/>
<feature type="domain" description="Mur ligase N-terminal catalytic" evidence="9">
    <location>
        <begin position="20"/>
        <end position="93"/>
    </location>
</feature>
<feature type="binding site" evidence="7">
    <location>
        <position position="450"/>
    </location>
    <ligand>
        <name>meso-2,6-diaminopimelate</name>
        <dbReference type="ChEBI" id="CHEBI:57791"/>
    </ligand>
</feature>
<reference evidence="12 13" key="1">
    <citation type="submission" date="2018-08" db="EMBL/GenBank/DDBJ databases">
        <title>Genomic Encyclopedia of Archaeal and Bacterial Type Strains, Phase II (KMG-II): from individual species to whole genera.</title>
        <authorList>
            <person name="Goeker M."/>
        </authorList>
    </citation>
    <scope>NUCLEOTIDE SEQUENCE [LARGE SCALE GENOMIC DNA]</scope>
    <source>
        <strain evidence="12 13">DSM 5002</strain>
    </source>
</reference>
<protein>
    <recommendedName>
        <fullName evidence="7">UDP-N-acetylmuramoyl-L-alanyl-D-glutamate--2,6-diaminopimelate ligase</fullName>
        <ecNumber evidence="7">6.3.2.13</ecNumber>
    </recommendedName>
    <alternativeName>
        <fullName evidence="7">Meso-A2pm-adding enzyme</fullName>
    </alternativeName>
    <alternativeName>
        <fullName evidence="7">Meso-diaminopimelate-adding enzyme</fullName>
    </alternativeName>
    <alternativeName>
        <fullName evidence="7">UDP-MurNAc-L-Ala-D-Glu:meso-diaminopimelate ligase</fullName>
    </alternativeName>
    <alternativeName>
        <fullName evidence="7">UDP-MurNAc-tripeptide synthetase</fullName>
    </alternativeName>
    <alternativeName>
        <fullName evidence="7">UDP-N-acetylmuramyl-tripeptide synthetase</fullName>
    </alternativeName>
</protein>
<dbReference type="UniPathway" id="UPA00219"/>
<feature type="binding site" evidence="7">
    <location>
        <position position="182"/>
    </location>
    <ligand>
        <name>UDP-N-acetyl-alpha-D-muramoyl-L-alanyl-D-glutamate</name>
        <dbReference type="ChEBI" id="CHEBI:83900"/>
    </ligand>
</feature>
<keyword evidence="2 7" id="KW-0132">Cell division</keyword>
<keyword evidence="3 7" id="KW-0133">Cell shape</keyword>
<dbReference type="EMBL" id="QXDF01000002">
    <property type="protein sequence ID" value="RIA47754.1"/>
    <property type="molecule type" value="Genomic_DNA"/>
</dbReference>
<dbReference type="NCBIfam" id="NF001126">
    <property type="entry name" value="PRK00139.1-4"/>
    <property type="match status" value="1"/>
</dbReference>
<dbReference type="InterPro" id="IPR036565">
    <property type="entry name" value="Mur-like_cat_sf"/>
</dbReference>
<dbReference type="NCBIfam" id="NF001124">
    <property type="entry name" value="PRK00139.1-2"/>
    <property type="match status" value="1"/>
</dbReference>
<dbReference type="PANTHER" id="PTHR23135">
    <property type="entry name" value="MUR LIGASE FAMILY MEMBER"/>
    <property type="match status" value="1"/>
</dbReference>
<dbReference type="Gene3D" id="3.40.1390.10">
    <property type="entry name" value="MurE/MurF, N-terminal domain"/>
    <property type="match status" value="1"/>
</dbReference>
<dbReference type="InterPro" id="IPR036615">
    <property type="entry name" value="Mur_ligase_C_dom_sf"/>
</dbReference>
<evidence type="ECO:0000259" key="11">
    <source>
        <dbReference type="Pfam" id="PF08245"/>
    </source>
</evidence>
<dbReference type="GO" id="GO:0005737">
    <property type="term" value="C:cytoplasm"/>
    <property type="evidence" value="ECO:0007669"/>
    <property type="project" value="UniProtKB-SubCell"/>
</dbReference>
<feature type="binding site" evidence="7">
    <location>
        <position position="454"/>
    </location>
    <ligand>
        <name>meso-2,6-diaminopimelate</name>
        <dbReference type="ChEBI" id="CHEBI:57791"/>
    </ligand>
</feature>
<dbReference type="Gene3D" id="3.40.1190.10">
    <property type="entry name" value="Mur-like, catalytic domain"/>
    <property type="match status" value="1"/>
</dbReference>
<feature type="domain" description="Mur ligase C-terminal" evidence="10">
    <location>
        <begin position="328"/>
        <end position="452"/>
    </location>
</feature>
<feature type="short sequence motif" description="Meso-diaminopimelate recognition motif" evidence="7">
    <location>
        <begin position="402"/>
        <end position="405"/>
    </location>
</feature>
<comment type="caution">
    <text evidence="12">The sequence shown here is derived from an EMBL/GenBank/DDBJ whole genome shotgun (WGS) entry which is preliminary data.</text>
</comment>
<comment type="cofactor">
    <cofactor evidence="7">
        <name>Mg(2+)</name>
        <dbReference type="ChEBI" id="CHEBI:18420"/>
    </cofactor>
</comment>
<feature type="binding site" evidence="7">
    <location>
        <begin position="402"/>
        <end position="405"/>
    </location>
    <ligand>
        <name>meso-2,6-diaminopimelate</name>
        <dbReference type="ChEBI" id="CHEBI:57791"/>
    </ligand>
</feature>
<keyword evidence="7 12" id="KW-0436">Ligase</keyword>
<keyword evidence="6 7" id="KW-0961">Cell wall biogenesis/degradation</keyword>
<dbReference type="InterPro" id="IPR035911">
    <property type="entry name" value="MurE/MurF_N"/>
</dbReference>
<dbReference type="SUPFAM" id="SSF63418">
    <property type="entry name" value="MurE/MurF N-terminal domain"/>
    <property type="match status" value="1"/>
</dbReference>
<dbReference type="Pfam" id="PF02875">
    <property type="entry name" value="Mur_ligase_C"/>
    <property type="match status" value="1"/>
</dbReference>
<feature type="modified residue" description="N6-carboxylysine" evidence="7">
    <location>
        <position position="214"/>
    </location>
</feature>
<dbReference type="InterPro" id="IPR000713">
    <property type="entry name" value="Mur_ligase_N"/>
</dbReference>
<evidence type="ECO:0000256" key="3">
    <source>
        <dbReference type="ARBA" id="ARBA00022960"/>
    </source>
</evidence>
<keyword evidence="7" id="KW-0547">Nucleotide-binding</keyword>
<dbReference type="HAMAP" id="MF_00208">
    <property type="entry name" value="MurE"/>
    <property type="match status" value="1"/>
</dbReference>
<dbReference type="AlphaFoldDB" id="A0A397PNZ2"/>
<dbReference type="RefSeq" id="WP_119062112.1">
    <property type="nucleotide sequence ID" value="NZ_QXDF01000002.1"/>
</dbReference>
<dbReference type="PANTHER" id="PTHR23135:SF4">
    <property type="entry name" value="UDP-N-ACETYLMURAMOYL-L-ALANYL-D-GLUTAMATE--2,6-DIAMINOPIMELATE LIGASE MURE HOMOLOG, CHLOROPLASTIC"/>
    <property type="match status" value="1"/>
</dbReference>